<dbReference type="InterPro" id="IPR051135">
    <property type="entry name" value="Gal/GlcNAc/GalNAc_ST"/>
</dbReference>
<dbReference type="STRING" id="1229780.BN381_10227"/>
<dbReference type="GO" id="GO:0006044">
    <property type="term" value="P:N-acetylglucosamine metabolic process"/>
    <property type="evidence" value="ECO:0007669"/>
    <property type="project" value="TreeGrafter"/>
</dbReference>
<dbReference type="InterPro" id="IPR027417">
    <property type="entry name" value="P-loop_NTPase"/>
</dbReference>
<protein>
    <submittedName>
        <fullName evidence="2">Putative Sulfotransferase-like protein</fullName>
    </submittedName>
</protein>
<evidence type="ECO:0000256" key="1">
    <source>
        <dbReference type="SAM" id="MobiDB-lite"/>
    </source>
</evidence>
<reference evidence="2 3" key="1">
    <citation type="journal article" date="2013" name="ISME J.">
        <title>Metabolic model for the filamentous 'Candidatus Microthrix parvicella' based on genomic and metagenomic analyses.</title>
        <authorList>
            <person name="Jon McIlroy S."/>
            <person name="Kristiansen R."/>
            <person name="Albertsen M."/>
            <person name="Michael Karst S."/>
            <person name="Rossetti S."/>
            <person name="Lund Nielsen J."/>
            <person name="Tandoi V."/>
            <person name="James Seviour R."/>
            <person name="Nielsen P.H."/>
        </authorList>
    </citation>
    <scope>NUCLEOTIDE SEQUENCE [LARGE SCALE GENOMIC DNA]</scope>
    <source>
        <strain evidence="2 3">RN1</strain>
    </source>
</reference>
<dbReference type="Pfam" id="PF13469">
    <property type="entry name" value="Sulfotransfer_3"/>
    <property type="match status" value="1"/>
</dbReference>
<sequence>MTAAVPILYVGGTGRTGSTVLDRMLGNVPGVFAAGELTWLWFALRSGGRCACGARHVDCRVWGPVLLATFPEDFGNPDAMAEVADEMFALRRRFDSRYLPVMGLPGAKQALTSRLGPYPSRLASLYRNLLEHTGAELIVDSSKEPHYSSILAARAELDVRFLHLVRNPQATAYSWARRRTELGFGVGHEMERRGPISASIYYDVSNVAADALWSGGDRYLRVRYEDLVASPDDTLRRIGRFAGLVIDPEVALGRQAADRKRSAPGHAAWGNPNRFATGPVTLRNDDEWERNAPRSMRTWTRLLAGPVGRRYGYSSRSDTQRGSGLAAT</sequence>
<dbReference type="SUPFAM" id="SSF52540">
    <property type="entry name" value="P-loop containing nucleoside triphosphate hydrolases"/>
    <property type="match status" value="1"/>
</dbReference>
<feature type="region of interest" description="Disordered" evidence="1">
    <location>
        <begin position="261"/>
        <end position="280"/>
    </location>
</feature>
<dbReference type="Gene3D" id="3.40.50.300">
    <property type="entry name" value="P-loop containing nucleotide triphosphate hydrolases"/>
    <property type="match status" value="1"/>
</dbReference>
<dbReference type="eggNOG" id="COG4424">
    <property type="taxonomic scope" value="Bacteria"/>
</dbReference>
<dbReference type="PANTHER" id="PTHR10704">
    <property type="entry name" value="CARBOHYDRATE SULFOTRANSFERASE"/>
    <property type="match status" value="1"/>
</dbReference>
<evidence type="ECO:0000313" key="3">
    <source>
        <dbReference type="Proteomes" id="UP000018291"/>
    </source>
</evidence>
<dbReference type="GO" id="GO:0001517">
    <property type="term" value="F:N-acetylglucosamine 6-O-sulfotransferase activity"/>
    <property type="evidence" value="ECO:0007669"/>
    <property type="project" value="TreeGrafter"/>
</dbReference>
<proteinExistence type="predicted"/>
<name>R4YYG2_9ACTN</name>
<organism evidence="2 3">
    <name type="scientific">Candidatus Neomicrothrix parvicella RN1</name>
    <dbReference type="NCBI Taxonomy" id="1229780"/>
    <lineage>
        <taxon>Bacteria</taxon>
        <taxon>Bacillati</taxon>
        <taxon>Actinomycetota</taxon>
        <taxon>Acidimicrobiia</taxon>
        <taxon>Acidimicrobiales</taxon>
        <taxon>Microthrixaceae</taxon>
        <taxon>Candidatus Neomicrothrix</taxon>
    </lineage>
</organism>
<gene>
    <name evidence="2" type="ORF">BN381_10227</name>
</gene>
<dbReference type="OrthoDB" id="663914at2"/>
<dbReference type="AlphaFoldDB" id="R4YYG2"/>
<dbReference type="GO" id="GO:0006790">
    <property type="term" value="P:sulfur compound metabolic process"/>
    <property type="evidence" value="ECO:0007669"/>
    <property type="project" value="TreeGrafter"/>
</dbReference>
<evidence type="ECO:0000313" key="2">
    <source>
        <dbReference type="EMBL" id="CCM61996.1"/>
    </source>
</evidence>
<keyword evidence="3" id="KW-1185">Reference proteome</keyword>
<keyword evidence="2" id="KW-0808">Transferase</keyword>
<dbReference type="PANTHER" id="PTHR10704:SF71">
    <property type="entry name" value="CARBOHYDRATE SULFOTRANSFERASE 1-LIKE"/>
    <property type="match status" value="1"/>
</dbReference>
<dbReference type="RefSeq" id="WP_012222964.1">
    <property type="nucleotide sequence ID" value="NZ_HG422565.1"/>
</dbReference>
<dbReference type="EMBL" id="CANL01000001">
    <property type="protein sequence ID" value="CCM61996.1"/>
    <property type="molecule type" value="Genomic_DNA"/>
</dbReference>
<accession>R4YYG2</accession>
<comment type="caution">
    <text evidence="2">The sequence shown here is derived from an EMBL/GenBank/DDBJ whole genome shotgun (WGS) entry which is preliminary data.</text>
</comment>
<dbReference type="Proteomes" id="UP000018291">
    <property type="component" value="Unassembled WGS sequence"/>
</dbReference>
<dbReference type="HOGENOM" id="CLU_064720_0_0_11"/>